<dbReference type="PANTHER" id="PTHR42978:SF7">
    <property type="entry name" value="METALLO-HYDROLASE RV2300C-RELATED"/>
    <property type="match status" value="1"/>
</dbReference>
<comment type="caution">
    <text evidence="7">The sequence shown here is derived from an EMBL/GenBank/DDBJ whole genome shotgun (WGS) entry which is preliminary data.</text>
</comment>
<evidence type="ECO:0000259" key="6">
    <source>
        <dbReference type="SMART" id="SM00849"/>
    </source>
</evidence>
<dbReference type="Proteomes" id="UP000444960">
    <property type="component" value="Unassembled WGS sequence"/>
</dbReference>
<evidence type="ECO:0000313" key="8">
    <source>
        <dbReference type="Proteomes" id="UP000444960"/>
    </source>
</evidence>
<keyword evidence="8" id="KW-1185">Reference proteome</keyword>
<dbReference type="InterPro" id="IPR036866">
    <property type="entry name" value="RibonucZ/Hydroxyglut_hydro"/>
</dbReference>
<evidence type="ECO:0000256" key="4">
    <source>
        <dbReference type="ARBA" id="ARBA00022801"/>
    </source>
</evidence>
<comment type="similarity">
    <text evidence="2">Belongs to the metallo-beta-lactamase superfamily.</text>
</comment>
<keyword evidence="3" id="KW-0479">Metal-binding</keyword>
<proteinExistence type="inferred from homology"/>
<reference evidence="8" key="1">
    <citation type="submission" date="2019-06" db="EMBL/GenBank/DDBJ databases">
        <title>Gordonia isolated from sludge of a wastewater treatment plant.</title>
        <authorList>
            <person name="Tamura T."/>
            <person name="Aoyama K."/>
            <person name="Kang Y."/>
            <person name="Saito S."/>
            <person name="Akiyama N."/>
            <person name="Yazawa K."/>
            <person name="Gonoi T."/>
            <person name="Mikami Y."/>
        </authorList>
    </citation>
    <scope>NUCLEOTIDE SEQUENCE [LARGE SCALE GENOMIC DNA]</scope>
    <source>
        <strain evidence="8">NBRC 107696</strain>
    </source>
</reference>
<evidence type="ECO:0000313" key="7">
    <source>
        <dbReference type="EMBL" id="GEE00082.1"/>
    </source>
</evidence>
<protein>
    <submittedName>
        <fullName evidence="7">MBL fold metallo-hydrolase</fullName>
    </submittedName>
</protein>
<dbReference type="Pfam" id="PF00753">
    <property type="entry name" value="Lactamase_B"/>
    <property type="match status" value="1"/>
</dbReference>
<dbReference type="AlphaFoldDB" id="A0A7I9V4H6"/>
<dbReference type="GO" id="GO:0016787">
    <property type="term" value="F:hydrolase activity"/>
    <property type="evidence" value="ECO:0007669"/>
    <property type="project" value="UniProtKB-KW"/>
</dbReference>
<evidence type="ECO:0000256" key="5">
    <source>
        <dbReference type="ARBA" id="ARBA00022833"/>
    </source>
</evidence>
<accession>A0A7I9V4H6</accession>
<dbReference type="EMBL" id="BJOV01000002">
    <property type="protein sequence ID" value="GEE00082.1"/>
    <property type="molecule type" value="Genomic_DNA"/>
</dbReference>
<dbReference type="InterPro" id="IPR051013">
    <property type="entry name" value="MBL_superfamily_lactonases"/>
</dbReference>
<dbReference type="GO" id="GO:0046872">
    <property type="term" value="F:metal ion binding"/>
    <property type="evidence" value="ECO:0007669"/>
    <property type="project" value="UniProtKB-KW"/>
</dbReference>
<dbReference type="PANTHER" id="PTHR42978">
    <property type="entry name" value="QUORUM-QUENCHING LACTONASE YTNP-RELATED-RELATED"/>
    <property type="match status" value="1"/>
</dbReference>
<comment type="cofactor">
    <cofactor evidence="1">
        <name>Zn(2+)</name>
        <dbReference type="ChEBI" id="CHEBI:29105"/>
    </cofactor>
</comment>
<keyword evidence="4 7" id="KW-0378">Hydrolase</keyword>
<feature type="domain" description="Metallo-beta-lactamase" evidence="6">
    <location>
        <begin position="21"/>
        <end position="242"/>
    </location>
</feature>
<gene>
    <name evidence="7" type="ORF">nbrc107696_05280</name>
</gene>
<dbReference type="SMART" id="SM00849">
    <property type="entry name" value="Lactamase_B"/>
    <property type="match status" value="1"/>
</dbReference>
<name>A0A7I9V4H6_9ACTN</name>
<evidence type="ECO:0000256" key="2">
    <source>
        <dbReference type="ARBA" id="ARBA00007749"/>
    </source>
</evidence>
<sequence length="261" mass="28175">MSTVHLFDVAPLRPPFGGEVPTQALVIVDDERVTVVDAGFPAAVFADPSMIGFEARFLRLPDRPDSALVNRLASIGVGPDQVGDIVLTHLHSEHAAGVCDFPEATVHVSATELAVATGSSLRARVSYRTRFFDHGPRWSPHDGDLDWLGVPGCTEVLDGIVLVPLPGHTAGHCGVAVRLDDGTWLLHTGDASYADPRSGTPAAFPLGFYERFTAADRAAQRHTLATLARLAARDDVHLMSSHRIPMRLPLTLRPPVKEHDR</sequence>
<dbReference type="RefSeq" id="WP_161894027.1">
    <property type="nucleotide sequence ID" value="NZ_BJOV01000002.1"/>
</dbReference>
<dbReference type="OrthoDB" id="2971563at2"/>
<dbReference type="SUPFAM" id="SSF56281">
    <property type="entry name" value="Metallo-hydrolase/oxidoreductase"/>
    <property type="match status" value="1"/>
</dbReference>
<evidence type="ECO:0000256" key="3">
    <source>
        <dbReference type="ARBA" id="ARBA00022723"/>
    </source>
</evidence>
<organism evidence="7 8">
    <name type="scientific">Gordonia spumicola</name>
    <dbReference type="NCBI Taxonomy" id="589161"/>
    <lineage>
        <taxon>Bacteria</taxon>
        <taxon>Bacillati</taxon>
        <taxon>Actinomycetota</taxon>
        <taxon>Actinomycetes</taxon>
        <taxon>Mycobacteriales</taxon>
        <taxon>Gordoniaceae</taxon>
        <taxon>Gordonia</taxon>
    </lineage>
</organism>
<evidence type="ECO:0000256" key="1">
    <source>
        <dbReference type="ARBA" id="ARBA00001947"/>
    </source>
</evidence>
<dbReference type="Gene3D" id="3.60.15.10">
    <property type="entry name" value="Ribonuclease Z/Hydroxyacylglutathione hydrolase-like"/>
    <property type="match status" value="1"/>
</dbReference>
<keyword evidence="5" id="KW-0862">Zinc</keyword>
<dbReference type="InterPro" id="IPR001279">
    <property type="entry name" value="Metallo-B-lactamas"/>
</dbReference>